<proteinExistence type="inferred from homology"/>
<sequence>METSTMIKNNKKNINDALLFSLDLAKSAGKILLKYQTKLSSLEITSKQAQGVASTADLASEKFIIKEISKRFPEHDILAEESAYVQFGDAKEAYQVFKEREWTWVIDPLDGTNNFLNGLDYYAICISLLHMGKPVLGVVYRPSNGDCYYATSYAESRFINYQKSQKSKKLYSNVNRKKLKEAMLSTGFVTEKGKCFNTEFDQFVQIMKKSRGIRRMGSAALDLCLVASGVFDGFWESGLAPWDMAAAGLICEQSGVKVTDFQGRAFQPFTASILAARSPFYKELKAQFPR</sequence>
<dbReference type="GO" id="GO:0006020">
    <property type="term" value="P:inositol metabolic process"/>
    <property type="evidence" value="ECO:0007669"/>
    <property type="project" value="TreeGrafter"/>
</dbReference>
<dbReference type="Proteomes" id="UP000008963">
    <property type="component" value="Chromosome"/>
</dbReference>
<dbReference type="SUPFAM" id="SSF56655">
    <property type="entry name" value="Carbohydrate phosphatase"/>
    <property type="match status" value="1"/>
</dbReference>
<dbReference type="GO" id="GO:0007165">
    <property type="term" value="P:signal transduction"/>
    <property type="evidence" value="ECO:0007669"/>
    <property type="project" value="TreeGrafter"/>
</dbReference>
<evidence type="ECO:0000256" key="1">
    <source>
        <dbReference type="ARBA" id="ARBA00001033"/>
    </source>
</evidence>
<feature type="binding site" evidence="6">
    <location>
        <position position="109"/>
    </location>
    <ligand>
        <name>Mg(2+)</name>
        <dbReference type="ChEBI" id="CHEBI:18420"/>
        <label>1</label>
        <note>catalytic</note>
    </ligand>
</feature>
<gene>
    <name evidence="8" type="primary">suhB</name>
    <name evidence="8" type="ordered locus">BMS_0612</name>
</gene>
<dbReference type="KEGG" id="bmx:BMS_0612"/>
<dbReference type="GO" id="GO:0046872">
    <property type="term" value="F:metal ion binding"/>
    <property type="evidence" value="ECO:0007669"/>
    <property type="project" value="UniProtKB-KW"/>
</dbReference>
<dbReference type="InterPro" id="IPR022337">
    <property type="entry name" value="Inositol_monophosphatase_SuhB"/>
</dbReference>
<evidence type="ECO:0000256" key="5">
    <source>
        <dbReference type="ARBA" id="ARBA00022842"/>
    </source>
</evidence>
<accession>E1X548</accession>
<dbReference type="GO" id="GO:0008934">
    <property type="term" value="F:inositol monophosphate 1-phosphatase activity"/>
    <property type="evidence" value="ECO:0007669"/>
    <property type="project" value="InterPro"/>
</dbReference>
<comment type="catalytic activity">
    <reaction evidence="1 7">
        <text>a myo-inositol phosphate + H2O = myo-inositol + phosphate</text>
        <dbReference type="Rhea" id="RHEA:24056"/>
        <dbReference type="ChEBI" id="CHEBI:15377"/>
        <dbReference type="ChEBI" id="CHEBI:17268"/>
        <dbReference type="ChEBI" id="CHEBI:43474"/>
        <dbReference type="ChEBI" id="CHEBI:84139"/>
        <dbReference type="EC" id="3.1.3.25"/>
    </reaction>
</comment>
<keyword evidence="3 6" id="KW-0479">Metal-binding</keyword>
<dbReference type="PANTHER" id="PTHR20854:SF4">
    <property type="entry name" value="INOSITOL-1-MONOPHOSPHATASE-RELATED"/>
    <property type="match status" value="1"/>
</dbReference>
<feature type="binding site" evidence="6">
    <location>
        <position position="80"/>
    </location>
    <ligand>
        <name>Mg(2+)</name>
        <dbReference type="ChEBI" id="CHEBI:18420"/>
        <label>1</label>
        <note>catalytic</note>
    </ligand>
</feature>
<dbReference type="eggNOG" id="COG0483">
    <property type="taxonomic scope" value="Bacteria"/>
</dbReference>
<dbReference type="PANTHER" id="PTHR20854">
    <property type="entry name" value="INOSITOL MONOPHOSPHATASE"/>
    <property type="match status" value="1"/>
</dbReference>
<dbReference type="PROSITE" id="PS00629">
    <property type="entry name" value="IMP_1"/>
    <property type="match status" value="1"/>
</dbReference>
<dbReference type="Pfam" id="PF00459">
    <property type="entry name" value="Inositol_P"/>
    <property type="match status" value="1"/>
</dbReference>
<evidence type="ECO:0000256" key="2">
    <source>
        <dbReference type="ARBA" id="ARBA00001946"/>
    </source>
</evidence>
<keyword evidence="5 6" id="KW-0460">Magnesium</keyword>
<feature type="binding site" evidence="6">
    <location>
        <position position="110"/>
    </location>
    <ligand>
        <name>Mg(2+)</name>
        <dbReference type="ChEBI" id="CHEBI:18420"/>
        <label>1</label>
        <note>catalytic</note>
    </ligand>
</feature>
<keyword evidence="4 7" id="KW-0378">Hydrolase</keyword>
<organism evidence="8 9">
    <name type="scientific">Halobacteriovorax marinus (strain ATCC BAA-682 / DSM 15412 / SJ)</name>
    <name type="common">Bacteriovorax marinus</name>
    <dbReference type="NCBI Taxonomy" id="862908"/>
    <lineage>
        <taxon>Bacteria</taxon>
        <taxon>Pseudomonadati</taxon>
        <taxon>Bdellovibrionota</taxon>
        <taxon>Bacteriovoracia</taxon>
        <taxon>Bacteriovoracales</taxon>
        <taxon>Halobacteriovoraceae</taxon>
        <taxon>Halobacteriovorax</taxon>
    </lineage>
</organism>
<dbReference type="InterPro" id="IPR020583">
    <property type="entry name" value="Inositol_monoP_metal-BS"/>
</dbReference>
<evidence type="ECO:0000256" key="7">
    <source>
        <dbReference type="RuleBase" id="RU364068"/>
    </source>
</evidence>
<dbReference type="InterPro" id="IPR033942">
    <property type="entry name" value="IMPase"/>
</dbReference>
<evidence type="ECO:0000256" key="4">
    <source>
        <dbReference type="ARBA" id="ARBA00022801"/>
    </source>
</evidence>
<dbReference type="InterPro" id="IPR000760">
    <property type="entry name" value="Inositol_monophosphatase-like"/>
</dbReference>
<dbReference type="PATRIC" id="fig|862908.3.peg.587"/>
<comment type="cofactor">
    <cofactor evidence="2 6 7">
        <name>Mg(2+)</name>
        <dbReference type="ChEBI" id="CHEBI:18420"/>
    </cofactor>
</comment>
<name>E1X548_HALMS</name>
<evidence type="ECO:0000256" key="3">
    <source>
        <dbReference type="ARBA" id="ARBA00022723"/>
    </source>
</evidence>
<comment type="similarity">
    <text evidence="7">Belongs to the inositol monophosphatase superfamily.</text>
</comment>
<dbReference type="CDD" id="cd01639">
    <property type="entry name" value="IMPase"/>
    <property type="match status" value="1"/>
</dbReference>
<dbReference type="Gene3D" id="3.30.540.10">
    <property type="entry name" value="Fructose-1,6-Bisphosphatase, subunit A, domain 1"/>
    <property type="match status" value="1"/>
</dbReference>
<feature type="binding site" evidence="6">
    <location>
        <position position="243"/>
    </location>
    <ligand>
        <name>Mg(2+)</name>
        <dbReference type="ChEBI" id="CHEBI:18420"/>
        <label>1</label>
        <note>catalytic</note>
    </ligand>
</feature>
<dbReference type="EC" id="3.1.3.25" evidence="7"/>
<feature type="binding site" evidence="6">
    <location>
        <position position="107"/>
    </location>
    <ligand>
        <name>Mg(2+)</name>
        <dbReference type="ChEBI" id="CHEBI:18420"/>
        <label>1</label>
        <note>catalytic</note>
    </ligand>
</feature>
<evidence type="ECO:0000313" key="9">
    <source>
        <dbReference type="Proteomes" id="UP000008963"/>
    </source>
</evidence>
<evidence type="ECO:0000256" key="6">
    <source>
        <dbReference type="PIRSR" id="PIRSR600760-2"/>
    </source>
</evidence>
<reference evidence="9" key="1">
    <citation type="journal article" date="2013" name="ISME J.">
        <title>A small predatory core genome in the divergent marine Bacteriovorax marinus SJ and the terrestrial Bdellovibrio bacteriovorus.</title>
        <authorList>
            <person name="Crossman L.C."/>
            <person name="Chen H."/>
            <person name="Cerdeno-Tarraga A.M."/>
            <person name="Brooks K."/>
            <person name="Quail M.A."/>
            <person name="Pineiro S.A."/>
            <person name="Hobley L."/>
            <person name="Sockett R.E."/>
            <person name="Bentley S.D."/>
            <person name="Parkhill J."/>
            <person name="Williams H.N."/>
            <person name="Stine O.C."/>
        </authorList>
    </citation>
    <scope>NUCLEOTIDE SEQUENCE [LARGE SCALE GENOMIC DNA]</scope>
    <source>
        <strain evidence="9">ATCC BAA-682 / DSM 15412 / SJ</strain>
    </source>
</reference>
<dbReference type="AlphaFoldDB" id="E1X548"/>
<keyword evidence="9" id="KW-1185">Reference proteome</keyword>
<dbReference type="PRINTS" id="PR00377">
    <property type="entry name" value="IMPHPHTASES"/>
</dbReference>
<dbReference type="PRINTS" id="PR01959">
    <property type="entry name" value="SBIMPHPHTASE"/>
</dbReference>
<evidence type="ECO:0000313" key="8">
    <source>
        <dbReference type="EMBL" id="CBW25519.1"/>
    </source>
</evidence>
<dbReference type="HOGENOM" id="CLU_044118_0_2_7"/>
<dbReference type="EMBL" id="FQ312005">
    <property type="protein sequence ID" value="CBW25519.1"/>
    <property type="molecule type" value="Genomic_DNA"/>
</dbReference>
<dbReference type="Gene3D" id="3.40.190.80">
    <property type="match status" value="1"/>
</dbReference>
<protein>
    <recommendedName>
        <fullName evidence="7">Inositol-1-monophosphatase</fullName>
        <ecNumber evidence="7">3.1.3.25</ecNumber>
    </recommendedName>
</protein>
<dbReference type="STRING" id="862908.BMS_0612"/>